<gene>
    <name evidence="2" type="ORF">HDF22_003748</name>
    <name evidence="1" type="ORF">HDF23_004103</name>
</gene>
<dbReference type="EMBL" id="JACHCA010000010">
    <property type="protein sequence ID" value="MBB6129617.1"/>
    <property type="molecule type" value="Genomic_DNA"/>
</dbReference>
<dbReference type="AlphaFoldDB" id="A0A1N7DIU2"/>
<organism evidence="2 4">
    <name type="scientific">Mucilaginibacter lappiensis</name>
    <dbReference type="NCBI Taxonomy" id="354630"/>
    <lineage>
        <taxon>Bacteria</taxon>
        <taxon>Pseudomonadati</taxon>
        <taxon>Bacteroidota</taxon>
        <taxon>Sphingobacteriia</taxon>
        <taxon>Sphingobacteriales</taxon>
        <taxon>Sphingobacteriaceae</taxon>
        <taxon>Mucilaginibacter</taxon>
    </lineage>
</organism>
<accession>A0A1N7DIU2</accession>
<comment type="caution">
    <text evidence="2">The sequence shown here is derived from an EMBL/GenBank/DDBJ whole genome shotgun (WGS) entry which is preliminary data.</text>
</comment>
<proteinExistence type="predicted"/>
<evidence type="ECO:0000313" key="4">
    <source>
        <dbReference type="Proteomes" id="UP000548326"/>
    </source>
</evidence>
<protein>
    <submittedName>
        <fullName evidence="2">Uncharacterized protein</fullName>
    </submittedName>
</protein>
<keyword evidence="3" id="KW-1185">Reference proteome</keyword>
<dbReference type="Proteomes" id="UP000548326">
    <property type="component" value="Unassembled WGS sequence"/>
</dbReference>
<evidence type="ECO:0000313" key="1">
    <source>
        <dbReference type="EMBL" id="MBB6111335.1"/>
    </source>
</evidence>
<dbReference type="EMBL" id="JACHCB010000011">
    <property type="protein sequence ID" value="MBB6111335.1"/>
    <property type="molecule type" value="Genomic_DNA"/>
</dbReference>
<evidence type="ECO:0000313" key="3">
    <source>
        <dbReference type="Proteomes" id="UP000541583"/>
    </source>
</evidence>
<reference evidence="3 4" key="1">
    <citation type="submission" date="2020-08" db="EMBL/GenBank/DDBJ databases">
        <title>Genomic Encyclopedia of Type Strains, Phase IV (KMG-V): Genome sequencing to study the core and pangenomes of soil and plant-associated prokaryotes.</title>
        <authorList>
            <person name="Whitman W."/>
        </authorList>
    </citation>
    <scope>NUCLEOTIDE SEQUENCE [LARGE SCALE GENOMIC DNA]</scope>
    <source>
        <strain evidence="1 3">ANJLi2</strain>
        <strain evidence="2 4">MP601</strain>
    </source>
</reference>
<name>A0A1N7DIU2_9SPHI</name>
<dbReference type="Proteomes" id="UP000541583">
    <property type="component" value="Unassembled WGS sequence"/>
</dbReference>
<sequence>MLHFCYSFKHYIFITGGKLVKKMDFRTMRFLDYGTFGIGNNNTYTALFVHFSKNPRSPSLIVPKIL</sequence>
<evidence type="ECO:0000313" key="2">
    <source>
        <dbReference type="EMBL" id="MBB6129617.1"/>
    </source>
</evidence>